<sequence length="53" mass="6091">MTNKKNKRFTLRMPEEIADKLDEKAKKLGVSKNALILFTVGKELNNEADKKDK</sequence>
<organism evidence="2">
    <name type="scientific">Ligilactobacillus salivarius cp400</name>
    <dbReference type="NCBI Taxonomy" id="1273133"/>
    <lineage>
        <taxon>Bacteria</taxon>
        <taxon>Bacillati</taxon>
        <taxon>Bacillota</taxon>
        <taxon>Bacilli</taxon>
        <taxon>Lactobacillales</taxon>
        <taxon>Lactobacillaceae</taxon>
        <taxon>Ligilactobacillus</taxon>
    </lineage>
</organism>
<evidence type="ECO:0000313" key="2">
    <source>
        <dbReference type="EMBL" id="CDK34278.1"/>
    </source>
</evidence>
<dbReference type="AlphaFoldDB" id="V6DJT7"/>
<proteinExistence type="predicted"/>
<dbReference type="SUPFAM" id="SSF47598">
    <property type="entry name" value="Ribbon-helix-helix"/>
    <property type="match status" value="1"/>
</dbReference>
<gene>
    <name evidence="2" type="ORF">LSCP400_00751</name>
</gene>
<protein>
    <recommendedName>
        <fullName evidence="1">Ribbon-helix-helix protein CopG domain-containing protein</fullName>
    </recommendedName>
</protein>
<feature type="domain" description="Ribbon-helix-helix protein CopG" evidence="1">
    <location>
        <begin position="7"/>
        <end position="36"/>
    </location>
</feature>
<accession>V6DJT7</accession>
<dbReference type="Gene3D" id="1.10.1220.10">
    <property type="entry name" value="Met repressor-like"/>
    <property type="match status" value="1"/>
</dbReference>
<dbReference type="GO" id="GO:0006355">
    <property type="term" value="P:regulation of DNA-templated transcription"/>
    <property type="evidence" value="ECO:0007669"/>
    <property type="project" value="InterPro"/>
</dbReference>
<dbReference type="CDD" id="cd21631">
    <property type="entry name" value="RHH_CopG_NikR-like"/>
    <property type="match status" value="1"/>
</dbReference>
<comment type="caution">
    <text evidence="2">The sequence shown here is derived from an EMBL/GenBank/DDBJ whole genome shotgun (WGS) entry which is preliminary data.</text>
</comment>
<dbReference type="InterPro" id="IPR013321">
    <property type="entry name" value="Arc_rbn_hlx_hlx"/>
</dbReference>
<evidence type="ECO:0000259" key="1">
    <source>
        <dbReference type="Pfam" id="PF01402"/>
    </source>
</evidence>
<name>V6DJT7_9LACO</name>
<dbReference type="InterPro" id="IPR002145">
    <property type="entry name" value="CopG"/>
</dbReference>
<dbReference type="InterPro" id="IPR010985">
    <property type="entry name" value="Ribbon_hlx_hlx"/>
</dbReference>
<reference evidence="2" key="1">
    <citation type="submission" date="2013-10" db="EMBL/GenBank/DDBJ databases">
        <authorList>
            <person name="Crossman L."/>
        </authorList>
    </citation>
    <scope>NUCLEOTIDE SEQUENCE</scope>
</reference>
<dbReference type="EMBL" id="CBVR010000001">
    <property type="protein sequence ID" value="CDK34278.1"/>
    <property type="molecule type" value="Genomic_DNA"/>
</dbReference>
<dbReference type="Pfam" id="PF01402">
    <property type="entry name" value="RHH_1"/>
    <property type="match status" value="1"/>
</dbReference>
<reference evidence="2" key="2">
    <citation type="journal article" date="2014" name="Genome Announc.">
        <title>Draft Genome Sequence of a Novel Lactobacillus salivarius Strain Isolated from Piglet.</title>
        <authorList>
            <person name="Mackenzie D.A."/>
            <person name="McLay K."/>
            <person name="Roos S."/>
            <person name="Walter J."/>
            <person name="Swarbreck D."/>
            <person name="Drou N."/>
            <person name="Crossman L.C."/>
            <person name="Juge N."/>
        </authorList>
    </citation>
    <scope>NUCLEOTIDE SEQUENCE [LARGE SCALE GENOMIC DNA]</scope>
    <source>
        <strain>cp400</strain>
    </source>
</reference>